<organism evidence="1 2">
    <name type="scientific">Gallibacterium salpingitidis</name>
    <dbReference type="NCBI Taxonomy" id="505341"/>
    <lineage>
        <taxon>Bacteria</taxon>
        <taxon>Pseudomonadati</taxon>
        <taxon>Pseudomonadota</taxon>
        <taxon>Gammaproteobacteria</taxon>
        <taxon>Pasteurellales</taxon>
        <taxon>Pasteurellaceae</taxon>
        <taxon>Gallibacterium</taxon>
    </lineage>
</organism>
<dbReference type="GO" id="GO:0003677">
    <property type="term" value="F:DNA binding"/>
    <property type="evidence" value="ECO:0007669"/>
    <property type="project" value="UniProtKB-KW"/>
</dbReference>
<dbReference type="EMBL" id="JTJL01000042">
    <property type="protein sequence ID" value="OBW92988.1"/>
    <property type="molecule type" value="Genomic_DNA"/>
</dbReference>
<name>A0A1A7NTJ9_9PAST</name>
<dbReference type="Proteomes" id="UP000092649">
    <property type="component" value="Unassembled WGS sequence"/>
</dbReference>
<dbReference type="Gene3D" id="3.30.2400.30">
    <property type="match status" value="1"/>
</dbReference>
<dbReference type="PIRSF" id="PIRSF029202">
    <property type="entry name" value="UCP029202"/>
    <property type="match status" value="1"/>
</dbReference>
<evidence type="ECO:0000313" key="1">
    <source>
        <dbReference type="EMBL" id="OBW92988.1"/>
    </source>
</evidence>
<dbReference type="Pfam" id="PF09950">
    <property type="entry name" value="Major_capside"/>
    <property type="match status" value="1"/>
</dbReference>
<keyword evidence="1" id="KW-0238">DNA-binding</keyword>
<proteinExistence type="predicted"/>
<protein>
    <submittedName>
        <fullName evidence="1">DNA-binding protein</fullName>
    </submittedName>
</protein>
<dbReference type="PATRIC" id="fig|505341.3.peg.1594"/>
<dbReference type="RefSeq" id="WP_066108480.1">
    <property type="nucleotide sequence ID" value="NZ_JTJL01000042.1"/>
</dbReference>
<evidence type="ECO:0000313" key="2">
    <source>
        <dbReference type="Proteomes" id="UP000092649"/>
    </source>
</evidence>
<dbReference type="AlphaFoldDB" id="A0A1A7NTJ9"/>
<dbReference type="InterPro" id="IPR020049">
    <property type="entry name" value="Major_capsid-like"/>
</dbReference>
<reference evidence="1 2" key="1">
    <citation type="submission" date="2014-11" db="EMBL/GenBank/DDBJ databases">
        <title>Pan-genome of Gallibacterium spp.</title>
        <authorList>
            <person name="Kudirkiene E."/>
            <person name="Bojesen A.M."/>
        </authorList>
    </citation>
    <scope>NUCLEOTIDE SEQUENCE [LARGE SCALE GENOMIC DNA]</scope>
    <source>
        <strain evidence="1 2">F150</strain>
    </source>
</reference>
<gene>
    <name evidence="1" type="ORF">QS62_07930</name>
</gene>
<sequence>MTDFHQDSIELNEINKCLNAAGVFNQDAGLFTARQLEIVRNRIYEEKLPAMNGLSLVPISSEAPEWAETVTERIFDAVGMAKVIANYADDLPRADVAMTERAVKVKGIGASYGYNLQELKAAAANQTYLPSTKARAARRAVEVKMNQIALLGDTEFGLNGFINHPNLGETTITGGWKTANAEAILADLDNLHDTVVLQSKGVHQPTHLLLALSDYQTLSSKYMNTADKVDVLTFFKRKHPNLIIQGLWELEKAGTGNKNLAICYEKNADNLNLEVPQDFTQLPAQERNLELVVNCVARIGGVFLRYPLSATKAEV</sequence>
<comment type="caution">
    <text evidence="1">The sequence shown here is derived from an EMBL/GenBank/DDBJ whole genome shotgun (WGS) entry which is preliminary data.</text>
</comment>
<dbReference type="OrthoDB" id="9811942at2"/>
<accession>A0A1A7NTJ9</accession>
<keyword evidence="2" id="KW-1185">Reference proteome</keyword>